<dbReference type="PROSITE" id="PS50042">
    <property type="entry name" value="CNMP_BINDING_3"/>
    <property type="match status" value="1"/>
</dbReference>
<proteinExistence type="predicted"/>
<dbReference type="InterPro" id="IPR012318">
    <property type="entry name" value="HTH_CRP"/>
</dbReference>
<keyword evidence="1" id="KW-0805">Transcription regulation</keyword>
<dbReference type="OrthoDB" id="3678076at2"/>
<dbReference type="PANTHER" id="PTHR24567">
    <property type="entry name" value="CRP FAMILY TRANSCRIPTIONAL REGULATORY PROTEIN"/>
    <property type="match status" value="1"/>
</dbReference>
<keyword evidence="7" id="KW-1185">Reference proteome</keyword>
<dbReference type="EMBL" id="DF968357">
    <property type="protein sequence ID" value="GAP51009.1"/>
    <property type="molecule type" value="Genomic_DNA"/>
</dbReference>
<dbReference type="SMART" id="SM00100">
    <property type="entry name" value="cNMP"/>
    <property type="match status" value="1"/>
</dbReference>
<dbReference type="AlphaFoldDB" id="A0A0K8PU83"/>
<dbReference type="Gene3D" id="2.60.120.10">
    <property type="entry name" value="Jelly Rolls"/>
    <property type="match status" value="1"/>
</dbReference>
<dbReference type="Pfam" id="PF00027">
    <property type="entry name" value="cNMP_binding"/>
    <property type="match status" value="1"/>
</dbReference>
<dbReference type="Gene3D" id="1.10.10.10">
    <property type="entry name" value="Winged helix-like DNA-binding domain superfamily/Winged helix DNA-binding domain"/>
    <property type="match status" value="1"/>
</dbReference>
<dbReference type="GO" id="GO:0003677">
    <property type="term" value="F:DNA binding"/>
    <property type="evidence" value="ECO:0007669"/>
    <property type="project" value="UniProtKB-KW"/>
</dbReference>
<keyword evidence="2" id="KW-0238">DNA-binding</keyword>
<dbReference type="Proteomes" id="UP000053859">
    <property type="component" value="Unassembled WGS sequence"/>
</dbReference>
<accession>A0A0K8PU83</accession>
<dbReference type="PROSITE" id="PS51063">
    <property type="entry name" value="HTH_CRP_2"/>
    <property type="match status" value="1"/>
</dbReference>
<dbReference type="Pfam" id="PF13545">
    <property type="entry name" value="HTH_Crp_2"/>
    <property type="match status" value="1"/>
</dbReference>
<gene>
    <name evidence="6" type="ORF">SAZU_5869</name>
</gene>
<keyword evidence="3" id="KW-0804">Transcription</keyword>
<dbReference type="InterPro" id="IPR036388">
    <property type="entry name" value="WH-like_DNA-bd_sf"/>
</dbReference>
<evidence type="ECO:0000256" key="1">
    <source>
        <dbReference type="ARBA" id="ARBA00023015"/>
    </source>
</evidence>
<dbReference type="InterPro" id="IPR050397">
    <property type="entry name" value="Env_Response_Regulators"/>
</dbReference>
<dbReference type="SMART" id="SM00419">
    <property type="entry name" value="HTH_CRP"/>
    <property type="match status" value="1"/>
</dbReference>
<dbReference type="SUPFAM" id="SSF46785">
    <property type="entry name" value="Winged helix' DNA-binding domain"/>
    <property type="match status" value="1"/>
</dbReference>
<organism evidence="6 7">
    <name type="scientific">Streptomyces azureus</name>
    <dbReference type="NCBI Taxonomy" id="146537"/>
    <lineage>
        <taxon>Bacteria</taxon>
        <taxon>Bacillati</taxon>
        <taxon>Actinomycetota</taxon>
        <taxon>Actinomycetes</taxon>
        <taxon>Kitasatosporales</taxon>
        <taxon>Streptomycetaceae</taxon>
        <taxon>Streptomyces</taxon>
    </lineage>
</organism>
<sequence>MVLYHAIQTGVGVDGHGWRRLRDVPLFARLPDADLVALWNVSVPRRYAAGEVLRMQGEPADHLLVLLSGSTAASAATAGGRVVRFGTWRGPCALDKVALLDRAGHTATFTAVGACSVRAVPRARFMTLLDDSAAVRAHVLRLLAAQARAQQDRLTVTMTLPCEARLAAWLLEAAADSGPLVSLPGSQQGLADLLGVTRVTVNRALSRLRGDGLVRPAPDGRIELLAPELLAQRATRHS</sequence>
<evidence type="ECO:0000259" key="5">
    <source>
        <dbReference type="PROSITE" id="PS51063"/>
    </source>
</evidence>
<feature type="domain" description="Cyclic nucleotide-binding" evidence="4">
    <location>
        <begin position="26"/>
        <end position="146"/>
    </location>
</feature>
<evidence type="ECO:0000313" key="7">
    <source>
        <dbReference type="Proteomes" id="UP000053859"/>
    </source>
</evidence>
<dbReference type="PATRIC" id="fig|146537.3.peg.6176"/>
<dbReference type="InterPro" id="IPR018490">
    <property type="entry name" value="cNMP-bd_dom_sf"/>
</dbReference>
<feature type="domain" description="HTH crp-type" evidence="5">
    <location>
        <begin position="160"/>
        <end position="228"/>
    </location>
</feature>
<dbReference type="InterPro" id="IPR036390">
    <property type="entry name" value="WH_DNA-bd_sf"/>
</dbReference>
<evidence type="ECO:0000256" key="3">
    <source>
        <dbReference type="ARBA" id="ARBA00023163"/>
    </source>
</evidence>
<dbReference type="InterPro" id="IPR014710">
    <property type="entry name" value="RmlC-like_jellyroll"/>
</dbReference>
<protein>
    <recommendedName>
        <fullName evidence="8">Crp/Fnr family transcriptional regulator</fullName>
    </recommendedName>
</protein>
<evidence type="ECO:0008006" key="8">
    <source>
        <dbReference type="Google" id="ProtNLM"/>
    </source>
</evidence>
<evidence type="ECO:0000259" key="4">
    <source>
        <dbReference type="PROSITE" id="PS50042"/>
    </source>
</evidence>
<name>A0A0K8PU83_STRAJ</name>
<dbReference type="PANTHER" id="PTHR24567:SF74">
    <property type="entry name" value="HTH-TYPE TRANSCRIPTIONAL REGULATOR ARCR"/>
    <property type="match status" value="1"/>
</dbReference>
<evidence type="ECO:0000313" key="6">
    <source>
        <dbReference type="EMBL" id="GAP51009.1"/>
    </source>
</evidence>
<reference evidence="6" key="1">
    <citation type="journal article" date="2015" name="Genome Announc.">
        <title>Draft Genome Sequence of Thiostrepton-Producing Streptomyces azureus ATCC 14921.</title>
        <authorList>
            <person name="Sakihara K."/>
            <person name="Maeda J."/>
            <person name="Tashiro K."/>
            <person name="Fujino Y."/>
            <person name="Kuhara S."/>
            <person name="Ohshima T."/>
            <person name="Ogata S."/>
            <person name="Doi K."/>
        </authorList>
    </citation>
    <scope>NUCLEOTIDE SEQUENCE [LARGE SCALE GENOMIC DNA]</scope>
    <source>
        <strain evidence="6">ATCC14921</strain>
    </source>
</reference>
<dbReference type="InterPro" id="IPR000595">
    <property type="entry name" value="cNMP-bd_dom"/>
</dbReference>
<dbReference type="GO" id="GO:0003700">
    <property type="term" value="F:DNA-binding transcription factor activity"/>
    <property type="evidence" value="ECO:0007669"/>
    <property type="project" value="TreeGrafter"/>
</dbReference>
<evidence type="ECO:0000256" key="2">
    <source>
        <dbReference type="ARBA" id="ARBA00023125"/>
    </source>
</evidence>
<dbReference type="PRINTS" id="PR00034">
    <property type="entry name" value="HTHCRP"/>
</dbReference>
<dbReference type="SUPFAM" id="SSF51206">
    <property type="entry name" value="cAMP-binding domain-like"/>
    <property type="match status" value="1"/>
</dbReference>
<dbReference type="GO" id="GO:0005829">
    <property type="term" value="C:cytosol"/>
    <property type="evidence" value="ECO:0007669"/>
    <property type="project" value="TreeGrafter"/>
</dbReference>
<dbReference type="CDD" id="cd00038">
    <property type="entry name" value="CAP_ED"/>
    <property type="match status" value="1"/>
</dbReference>